<dbReference type="SUPFAM" id="SSF56219">
    <property type="entry name" value="DNase I-like"/>
    <property type="match status" value="1"/>
</dbReference>
<dbReference type="Proteomes" id="UP000295680">
    <property type="component" value="Unassembled WGS sequence"/>
</dbReference>
<dbReference type="Gene3D" id="3.60.10.10">
    <property type="entry name" value="Endonuclease/exonuclease/phosphatase"/>
    <property type="match status" value="1"/>
</dbReference>
<feature type="domain" description="Endonuclease/exonuclease/phosphatase" evidence="1">
    <location>
        <begin position="35"/>
        <end position="261"/>
    </location>
</feature>
<comment type="caution">
    <text evidence="2">The sequence shown here is derived from an EMBL/GenBank/DDBJ whole genome shotgun (WGS) entry which is preliminary data.</text>
</comment>
<dbReference type="InterPro" id="IPR036691">
    <property type="entry name" value="Endo/exonu/phosph_ase_sf"/>
</dbReference>
<keyword evidence="2" id="KW-0540">Nuclease</keyword>
<keyword evidence="2" id="KW-0269">Exonuclease</keyword>
<evidence type="ECO:0000259" key="1">
    <source>
        <dbReference type="Pfam" id="PF03372"/>
    </source>
</evidence>
<name>A0A4R2IHP6_9PSEU</name>
<dbReference type="EMBL" id="SLWS01000026">
    <property type="protein sequence ID" value="TCO43802.1"/>
    <property type="molecule type" value="Genomic_DNA"/>
</dbReference>
<protein>
    <submittedName>
        <fullName evidence="2">Exonuclease III</fullName>
    </submittedName>
</protein>
<proteinExistence type="predicted"/>
<sequence>MTDDDALQGMLFGATSAGDETIQDSPVDELRVCALNVNSPNPSRAQRIVNWLLATKSNTLVLTEMQPSEGGRHILACLHAEGFTTTCPLGWKDTRYFAAVATRGIQVTPVEPAGFDPRVAAVDLATDDTTVRLVGIYGPTNGMTADSSHRRREFQHRFLDYLAQINRPALCIAGDLNVVEPGHRPHLPAFEDHDYAFYTDLLALGLRDAYRELNPSGGDHSWINPRFGSQRLDHSLVSAGAGEIRACAYDHTTRSDELSDHAALLTTLGLSADRASTNGHRP</sequence>
<dbReference type="Pfam" id="PF03372">
    <property type="entry name" value="Exo_endo_phos"/>
    <property type="match status" value="1"/>
</dbReference>
<reference evidence="2 3" key="1">
    <citation type="submission" date="2019-03" db="EMBL/GenBank/DDBJ databases">
        <title>Genomic Encyclopedia of Type Strains, Phase IV (KMG-IV): sequencing the most valuable type-strain genomes for metagenomic binning, comparative biology and taxonomic classification.</title>
        <authorList>
            <person name="Goeker M."/>
        </authorList>
    </citation>
    <scope>NUCLEOTIDE SEQUENCE [LARGE SCALE GENOMIC DNA]</scope>
    <source>
        <strain evidence="2 3">DSM 45934</strain>
    </source>
</reference>
<dbReference type="InterPro" id="IPR005135">
    <property type="entry name" value="Endo/exonuclease/phosphatase"/>
</dbReference>
<accession>A0A4R2IHP6</accession>
<evidence type="ECO:0000313" key="3">
    <source>
        <dbReference type="Proteomes" id="UP000295680"/>
    </source>
</evidence>
<evidence type="ECO:0000313" key="2">
    <source>
        <dbReference type="EMBL" id="TCO43802.1"/>
    </source>
</evidence>
<organism evidence="2 3">
    <name type="scientific">Actinocrispum wychmicini</name>
    <dbReference type="NCBI Taxonomy" id="1213861"/>
    <lineage>
        <taxon>Bacteria</taxon>
        <taxon>Bacillati</taxon>
        <taxon>Actinomycetota</taxon>
        <taxon>Actinomycetes</taxon>
        <taxon>Pseudonocardiales</taxon>
        <taxon>Pseudonocardiaceae</taxon>
        <taxon>Actinocrispum</taxon>
    </lineage>
</organism>
<dbReference type="AlphaFoldDB" id="A0A4R2IHP6"/>
<keyword evidence="3" id="KW-1185">Reference proteome</keyword>
<keyword evidence="2" id="KW-0378">Hydrolase</keyword>
<dbReference type="OrthoDB" id="4520214at2"/>
<dbReference type="RefSeq" id="WP_132126481.1">
    <property type="nucleotide sequence ID" value="NZ_SLWS01000026.1"/>
</dbReference>
<gene>
    <name evidence="2" type="ORF">EV192_12617</name>
</gene>
<dbReference type="GO" id="GO:0004527">
    <property type="term" value="F:exonuclease activity"/>
    <property type="evidence" value="ECO:0007669"/>
    <property type="project" value="UniProtKB-KW"/>
</dbReference>